<proteinExistence type="predicted"/>
<gene>
    <name evidence="3" type="ORF">DFR74_101497</name>
</gene>
<accession>A0A366E2D6</accession>
<evidence type="ECO:0000313" key="3">
    <source>
        <dbReference type="EMBL" id="RBO96482.1"/>
    </source>
</evidence>
<dbReference type="AlphaFoldDB" id="A0A366E2D6"/>
<dbReference type="Proteomes" id="UP000252586">
    <property type="component" value="Unassembled WGS sequence"/>
</dbReference>
<reference evidence="3 4" key="1">
    <citation type="submission" date="2018-06" db="EMBL/GenBank/DDBJ databases">
        <title>Genomic Encyclopedia of Type Strains, Phase IV (KMG-IV): sequencing the most valuable type-strain genomes for metagenomic binning, comparative biology and taxonomic classification.</title>
        <authorList>
            <person name="Goeker M."/>
        </authorList>
    </citation>
    <scope>NUCLEOTIDE SEQUENCE [LARGE SCALE GENOMIC DNA]</scope>
    <source>
        <strain evidence="3 4">DSM 44599</strain>
    </source>
</reference>
<keyword evidence="2" id="KW-0472">Membrane</keyword>
<feature type="region of interest" description="Disordered" evidence="1">
    <location>
        <begin position="114"/>
        <end position="134"/>
    </location>
</feature>
<feature type="transmembrane region" description="Helical" evidence="2">
    <location>
        <begin position="80"/>
        <end position="102"/>
    </location>
</feature>
<organism evidence="3 4">
    <name type="scientific">Nocardia puris</name>
    <dbReference type="NCBI Taxonomy" id="208602"/>
    <lineage>
        <taxon>Bacteria</taxon>
        <taxon>Bacillati</taxon>
        <taxon>Actinomycetota</taxon>
        <taxon>Actinomycetes</taxon>
        <taxon>Mycobacteriales</taxon>
        <taxon>Nocardiaceae</taxon>
        <taxon>Nocardia</taxon>
    </lineage>
</organism>
<feature type="region of interest" description="Disordered" evidence="1">
    <location>
        <begin position="1"/>
        <end position="53"/>
    </location>
</feature>
<feature type="compositionally biased region" description="Basic and acidic residues" evidence="1">
    <location>
        <begin position="32"/>
        <end position="41"/>
    </location>
</feature>
<dbReference type="EMBL" id="QNRE01000001">
    <property type="protein sequence ID" value="RBO96482.1"/>
    <property type="molecule type" value="Genomic_DNA"/>
</dbReference>
<sequence>MNTAIRETRTAADAPAPLDQLRARRTAQRGVVRREVAERGPRAGGPGVDARVYRRGPVRTPALRYTRGAHPVRSAEEAQVGFATLALAALITAMFVIALIGLAHWRAGSIEGTAPAPAPVQVEQPTWGGAVPAR</sequence>
<comment type="caution">
    <text evidence="3">The sequence shown here is derived from an EMBL/GenBank/DDBJ whole genome shotgun (WGS) entry which is preliminary data.</text>
</comment>
<evidence type="ECO:0000313" key="4">
    <source>
        <dbReference type="Proteomes" id="UP000252586"/>
    </source>
</evidence>
<dbReference type="OrthoDB" id="4547997at2"/>
<keyword evidence="4" id="KW-1185">Reference proteome</keyword>
<keyword evidence="2" id="KW-0812">Transmembrane</keyword>
<name>A0A366E2D6_9NOCA</name>
<keyword evidence="2" id="KW-1133">Transmembrane helix</keyword>
<protein>
    <submittedName>
        <fullName evidence="3">Uncharacterized protein</fullName>
    </submittedName>
</protein>
<dbReference type="RefSeq" id="WP_113974917.1">
    <property type="nucleotide sequence ID" value="NZ_QNRE01000001.1"/>
</dbReference>
<evidence type="ECO:0000256" key="1">
    <source>
        <dbReference type="SAM" id="MobiDB-lite"/>
    </source>
</evidence>
<feature type="compositionally biased region" description="Basic and acidic residues" evidence="1">
    <location>
        <begin position="1"/>
        <end position="10"/>
    </location>
</feature>
<evidence type="ECO:0000256" key="2">
    <source>
        <dbReference type="SAM" id="Phobius"/>
    </source>
</evidence>